<name>A0A061DIX7_THECC</name>
<keyword evidence="3" id="KW-0732">Signal</keyword>
<keyword evidence="9" id="KW-1185">Reference proteome</keyword>
<dbReference type="Gramene" id="EOX92222">
    <property type="protein sequence ID" value="EOX92222"/>
    <property type="gene ID" value="TCM_001202"/>
</dbReference>
<gene>
    <name evidence="8" type="ORF">TCM_001202</name>
</gene>
<evidence type="ECO:0000313" key="8">
    <source>
        <dbReference type="EMBL" id="EOX92222.1"/>
    </source>
</evidence>
<dbReference type="SUPFAM" id="SSF56112">
    <property type="entry name" value="Protein kinase-like (PK-like)"/>
    <property type="match status" value="1"/>
</dbReference>
<dbReference type="InterPro" id="IPR000719">
    <property type="entry name" value="Prot_kinase_dom"/>
</dbReference>
<dbReference type="Gene3D" id="3.30.200.20">
    <property type="entry name" value="Phosphorylase Kinase, domain 1"/>
    <property type="match status" value="1"/>
</dbReference>
<evidence type="ECO:0000256" key="5">
    <source>
        <dbReference type="ARBA" id="ARBA00023136"/>
    </source>
</evidence>
<dbReference type="PANTHER" id="PTHR47974">
    <property type="entry name" value="OS07G0415500 PROTEIN"/>
    <property type="match status" value="1"/>
</dbReference>
<feature type="domain" description="Protein kinase" evidence="7">
    <location>
        <begin position="115"/>
        <end position="374"/>
    </location>
</feature>
<proteinExistence type="predicted"/>
<keyword evidence="8" id="KW-0418">Kinase</keyword>
<dbReference type="GO" id="GO:0004672">
    <property type="term" value="F:protein kinase activity"/>
    <property type="evidence" value="ECO:0000318"/>
    <property type="project" value="GO_Central"/>
</dbReference>
<evidence type="ECO:0000256" key="2">
    <source>
        <dbReference type="ARBA" id="ARBA00022692"/>
    </source>
</evidence>
<dbReference type="GO" id="GO:0005524">
    <property type="term" value="F:ATP binding"/>
    <property type="evidence" value="ECO:0007669"/>
    <property type="project" value="InterPro"/>
</dbReference>
<dbReference type="Pfam" id="PF00069">
    <property type="entry name" value="Pkinase"/>
    <property type="match status" value="1"/>
</dbReference>
<keyword evidence="8" id="KW-0808">Transferase</keyword>
<dbReference type="HOGENOM" id="CLU_740588_0_0_1"/>
<feature type="transmembrane region" description="Helical" evidence="6">
    <location>
        <begin position="108"/>
        <end position="133"/>
    </location>
</feature>
<sequence length="374" mass="43116">MKDWTDWSLGCEPEYLRLSCSQTEVGFLILHHIEFYGYDYDMYPNVTIEGCEKLCLQMCNSKGFQFRLSESDGTYCYPKIQLLNDKRASFAKVEQLDRKYTKRHESEALMFALWSVAACVIGAPEFPVIVIGWCNKRFQGRDGGIVYKGKLLLDDQVAAIKRLNIDANQAEAIFLAQVNDIGNLNYKDLIDLWGYCVEGKHRLLVYEYVEHRFLAENFSSKALDWKKRFKIAVGTAKGLAYLHEECLEWVFHGNVKPQHILLNSDYQPKVSDFRLSWLRNTGDVKDSKVSRIRGTKCYMAPEWVFNLPITFKVDVYSYVVVLLELLTRRSPAMGLDVAAGGSPTEQETISYMALQWVEEDKDARPIMREVVEIL</sequence>
<dbReference type="Gene3D" id="1.10.510.10">
    <property type="entry name" value="Transferase(Phosphotransferase) domain 1"/>
    <property type="match status" value="1"/>
</dbReference>
<evidence type="ECO:0000256" key="1">
    <source>
        <dbReference type="ARBA" id="ARBA00004167"/>
    </source>
</evidence>
<dbReference type="AlphaFoldDB" id="A0A061DIX7"/>
<protein>
    <submittedName>
        <fullName evidence="8">Kinase superfamily protein</fullName>
    </submittedName>
</protein>
<keyword evidence="5 6" id="KW-0472">Membrane</keyword>
<dbReference type="InterPro" id="IPR011009">
    <property type="entry name" value="Kinase-like_dom_sf"/>
</dbReference>
<evidence type="ECO:0000259" key="7">
    <source>
        <dbReference type="PROSITE" id="PS50011"/>
    </source>
</evidence>
<dbReference type="GO" id="GO:0016020">
    <property type="term" value="C:membrane"/>
    <property type="evidence" value="ECO:0007669"/>
    <property type="project" value="UniProtKB-SubCell"/>
</dbReference>
<evidence type="ECO:0000313" key="9">
    <source>
        <dbReference type="Proteomes" id="UP000026915"/>
    </source>
</evidence>
<evidence type="ECO:0000256" key="3">
    <source>
        <dbReference type="ARBA" id="ARBA00022729"/>
    </source>
</evidence>
<dbReference type="PANTHER" id="PTHR47974:SF3">
    <property type="entry name" value="RECEPTOR-LIKE SERINE_THREONINE-PROTEIN KINASE"/>
    <property type="match status" value="1"/>
</dbReference>
<dbReference type="EMBL" id="CM001879">
    <property type="protein sequence ID" value="EOX92222.1"/>
    <property type="molecule type" value="Genomic_DNA"/>
</dbReference>
<dbReference type="InParanoid" id="A0A061DIX7"/>
<dbReference type="Proteomes" id="UP000026915">
    <property type="component" value="Chromosome 1"/>
</dbReference>
<evidence type="ECO:0000256" key="4">
    <source>
        <dbReference type="ARBA" id="ARBA00022989"/>
    </source>
</evidence>
<keyword evidence="2 6" id="KW-0812">Transmembrane</keyword>
<organism evidence="8 9">
    <name type="scientific">Theobroma cacao</name>
    <name type="common">Cacao</name>
    <name type="synonym">Cocoa</name>
    <dbReference type="NCBI Taxonomy" id="3641"/>
    <lineage>
        <taxon>Eukaryota</taxon>
        <taxon>Viridiplantae</taxon>
        <taxon>Streptophyta</taxon>
        <taxon>Embryophyta</taxon>
        <taxon>Tracheophyta</taxon>
        <taxon>Spermatophyta</taxon>
        <taxon>Magnoliopsida</taxon>
        <taxon>eudicotyledons</taxon>
        <taxon>Gunneridae</taxon>
        <taxon>Pentapetalae</taxon>
        <taxon>rosids</taxon>
        <taxon>malvids</taxon>
        <taxon>Malvales</taxon>
        <taxon>Malvaceae</taxon>
        <taxon>Byttnerioideae</taxon>
        <taxon>Theobroma</taxon>
    </lineage>
</organism>
<accession>A0A061DIX7</accession>
<dbReference type="PROSITE" id="PS50011">
    <property type="entry name" value="PROTEIN_KINASE_DOM"/>
    <property type="match status" value="1"/>
</dbReference>
<comment type="subcellular location">
    <subcellularLocation>
        <location evidence="1">Membrane</location>
        <topology evidence="1">Single-pass membrane protein</topology>
    </subcellularLocation>
</comment>
<keyword evidence="4 6" id="KW-1133">Transmembrane helix</keyword>
<dbReference type="eggNOG" id="ENOG502QRH4">
    <property type="taxonomic scope" value="Eukaryota"/>
</dbReference>
<evidence type="ECO:0000256" key="6">
    <source>
        <dbReference type="SAM" id="Phobius"/>
    </source>
</evidence>
<reference evidence="8 9" key="1">
    <citation type="journal article" date="2013" name="Genome Biol.">
        <title>The genome sequence of the most widely cultivated cacao type and its use to identify candidate genes regulating pod color.</title>
        <authorList>
            <person name="Motamayor J.C."/>
            <person name="Mockaitis K."/>
            <person name="Schmutz J."/>
            <person name="Haiminen N."/>
            <person name="Iii D.L."/>
            <person name="Cornejo O."/>
            <person name="Findley S.D."/>
            <person name="Zheng P."/>
            <person name="Utro F."/>
            <person name="Royaert S."/>
            <person name="Saski C."/>
            <person name="Jenkins J."/>
            <person name="Podicheti R."/>
            <person name="Zhao M."/>
            <person name="Scheffler B.E."/>
            <person name="Stack J.C."/>
            <person name="Feltus F.A."/>
            <person name="Mustiga G.M."/>
            <person name="Amores F."/>
            <person name="Phillips W."/>
            <person name="Marelli J.P."/>
            <person name="May G.D."/>
            <person name="Shapiro H."/>
            <person name="Ma J."/>
            <person name="Bustamante C.D."/>
            <person name="Schnell R.J."/>
            <person name="Main D."/>
            <person name="Gilbert D."/>
            <person name="Parida L."/>
            <person name="Kuhn D.N."/>
        </authorList>
    </citation>
    <scope>NUCLEOTIDE SEQUENCE [LARGE SCALE GENOMIC DNA]</scope>
    <source>
        <strain evidence="9">cv. Matina 1-6</strain>
    </source>
</reference>